<accession>A0A3G8Y9R9</accession>
<dbReference type="Gene3D" id="3.40.50.150">
    <property type="entry name" value="Vaccinia Virus protein VP39"/>
    <property type="match status" value="1"/>
</dbReference>
<dbReference type="AlphaFoldDB" id="A0A3G8Y9R9"/>
<sequence>MGGSVLGSPVKSAMPNPFLSADGAARYAAGRPDVQPLVLERVKPFLTGTALGVDVACGSGQCSVALADLVIEVRAYDISPEMLSRARPHPRVTYALSPAEALPLPDHCADAMTVFMAFHWFERGAFLHEARRVLKPDGVLAICNSWFAGELVGKAEFAGVWQTYLERYPSAERDRRPFDEAEARQAGFSLHSERFTHLVELNREQLIAYFLTQSNTIAATDAERETPEQVQVWLNEKLAPLMPEGEVGEFVFGAEIRVLTRLG</sequence>
<evidence type="ECO:0000256" key="1">
    <source>
        <dbReference type="ARBA" id="ARBA00008361"/>
    </source>
</evidence>
<dbReference type="SUPFAM" id="SSF53335">
    <property type="entry name" value="S-adenosyl-L-methionine-dependent methyltransferases"/>
    <property type="match status" value="1"/>
</dbReference>
<dbReference type="InterPro" id="IPR051052">
    <property type="entry name" value="Diverse_substrate_MTase"/>
</dbReference>
<dbReference type="CDD" id="cd02440">
    <property type="entry name" value="AdoMet_MTases"/>
    <property type="match status" value="1"/>
</dbReference>
<evidence type="ECO:0000256" key="2">
    <source>
        <dbReference type="ARBA" id="ARBA00022603"/>
    </source>
</evidence>
<gene>
    <name evidence="5" type="ORF">EHF33_04545</name>
</gene>
<organism evidence="5 6">
    <name type="scientific">Deinococcus psychrotolerans</name>
    <dbReference type="NCBI Taxonomy" id="2489213"/>
    <lineage>
        <taxon>Bacteria</taxon>
        <taxon>Thermotogati</taxon>
        <taxon>Deinococcota</taxon>
        <taxon>Deinococci</taxon>
        <taxon>Deinococcales</taxon>
        <taxon>Deinococcaceae</taxon>
        <taxon>Deinococcus</taxon>
    </lineage>
</organism>
<dbReference type="GO" id="GO:0032259">
    <property type="term" value="P:methylation"/>
    <property type="evidence" value="ECO:0007669"/>
    <property type="project" value="UniProtKB-KW"/>
</dbReference>
<protein>
    <submittedName>
        <fullName evidence="5">Class I SAM-dependent methyltransferase</fullName>
    </submittedName>
</protein>
<evidence type="ECO:0000259" key="4">
    <source>
        <dbReference type="Pfam" id="PF08241"/>
    </source>
</evidence>
<dbReference type="Pfam" id="PF08241">
    <property type="entry name" value="Methyltransf_11"/>
    <property type="match status" value="1"/>
</dbReference>
<reference evidence="5 6" key="1">
    <citation type="submission" date="2018-11" db="EMBL/GenBank/DDBJ databases">
        <title>Deinococcus shelandsis sp. nov., isolated from South Shetland Islands soil of Antarctica.</title>
        <authorList>
            <person name="Tian J."/>
        </authorList>
    </citation>
    <scope>NUCLEOTIDE SEQUENCE [LARGE SCALE GENOMIC DNA]</scope>
    <source>
        <strain evidence="5 6">S14-83T</strain>
    </source>
</reference>
<dbReference type="OrthoDB" id="9774345at2"/>
<dbReference type="GO" id="GO:0008757">
    <property type="term" value="F:S-adenosylmethionine-dependent methyltransferase activity"/>
    <property type="evidence" value="ECO:0007669"/>
    <property type="project" value="InterPro"/>
</dbReference>
<keyword evidence="3 5" id="KW-0808">Transferase</keyword>
<dbReference type="PANTHER" id="PTHR44942:SF4">
    <property type="entry name" value="METHYLTRANSFERASE TYPE 11 DOMAIN-CONTAINING PROTEIN"/>
    <property type="match status" value="1"/>
</dbReference>
<evidence type="ECO:0000256" key="3">
    <source>
        <dbReference type="ARBA" id="ARBA00022679"/>
    </source>
</evidence>
<name>A0A3G8Y9R9_9DEIO</name>
<dbReference type="Proteomes" id="UP000276417">
    <property type="component" value="Chromosome 1"/>
</dbReference>
<feature type="domain" description="Methyltransferase type 11" evidence="4">
    <location>
        <begin position="53"/>
        <end position="142"/>
    </location>
</feature>
<evidence type="ECO:0000313" key="6">
    <source>
        <dbReference type="Proteomes" id="UP000276417"/>
    </source>
</evidence>
<keyword evidence="6" id="KW-1185">Reference proteome</keyword>
<keyword evidence="2 5" id="KW-0489">Methyltransferase</keyword>
<comment type="similarity">
    <text evidence="1">Belongs to the methyltransferase superfamily.</text>
</comment>
<dbReference type="KEGG" id="dph:EHF33_04545"/>
<dbReference type="EMBL" id="CP034183">
    <property type="protein sequence ID" value="AZI42102.1"/>
    <property type="molecule type" value="Genomic_DNA"/>
</dbReference>
<evidence type="ECO:0000313" key="5">
    <source>
        <dbReference type="EMBL" id="AZI42102.1"/>
    </source>
</evidence>
<dbReference type="InterPro" id="IPR029063">
    <property type="entry name" value="SAM-dependent_MTases_sf"/>
</dbReference>
<dbReference type="PANTHER" id="PTHR44942">
    <property type="entry name" value="METHYLTRANSF_11 DOMAIN-CONTAINING PROTEIN"/>
    <property type="match status" value="1"/>
</dbReference>
<proteinExistence type="inferred from homology"/>
<dbReference type="InterPro" id="IPR013216">
    <property type="entry name" value="Methyltransf_11"/>
</dbReference>